<evidence type="ECO:0000313" key="7">
    <source>
        <dbReference type="Proteomes" id="UP000635606"/>
    </source>
</evidence>
<dbReference type="AlphaFoldDB" id="A0A8J3ZQB0"/>
<dbReference type="Pfam" id="PF13411">
    <property type="entry name" value="MerR_1"/>
    <property type="match status" value="1"/>
</dbReference>
<keyword evidence="3" id="KW-0238">DNA-binding</keyword>
<reference evidence="6" key="1">
    <citation type="submission" date="2021-01" db="EMBL/GenBank/DDBJ databases">
        <title>Whole genome shotgun sequence of Virgisporangium ochraceum NBRC 16418.</title>
        <authorList>
            <person name="Komaki H."/>
            <person name="Tamura T."/>
        </authorList>
    </citation>
    <scope>NUCLEOTIDE SEQUENCE</scope>
    <source>
        <strain evidence="6">NBRC 16418</strain>
    </source>
</reference>
<protein>
    <recommendedName>
        <fullName evidence="5">HTH merR-type domain-containing protein</fullName>
    </recommendedName>
</protein>
<evidence type="ECO:0000256" key="4">
    <source>
        <dbReference type="ARBA" id="ARBA00023163"/>
    </source>
</evidence>
<dbReference type="Proteomes" id="UP000635606">
    <property type="component" value="Unassembled WGS sequence"/>
</dbReference>
<gene>
    <name evidence="6" type="ORF">Voc01_031390</name>
</gene>
<feature type="domain" description="HTH merR-type" evidence="5">
    <location>
        <begin position="1"/>
        <end position="69"/>
    </location>
</feature>
<name>A0A8J3ZQB0_9ACTN</name>
<sequence>MKIGQVAADAEVTVDTVRFYERRGVLPPPQRRPSGYREYTPAAVERIRMARALQQLGFTLDEIIDALHAHDSGDTNEASQLWRLEAVVDRIDAKIADLQHTRRTITDTIAECRAGRCRFNSTRHC</sequence>
<keyword evidence="7" id="KW-1185">Reference proteome</keyword>
<evidence type="ECO:0000256" key="3">
    <source>
        <dbReference type="ARBA" id="ARBA00023125"/>
    </source>
</evidence>
<evidence type="ECO:0000259" key="5">
    <source>
        <dbReference type="PROSITE" id="PS50937"/>
    </source>
</evidence>
<evidence type="ECO:0000256" key="2">
    <source>
        <dbReference type="ARBA" id="ARBA00023015"/>
    </source>
</evidence>
<keyword evidence="1" id="KW-0678">Repressor</keyword>
<evidence type="ECO:0000256" key="1">
    <source>
        <dbReference type="ARBA" id="ARBA00022491"/>
    </source>
</evidence>
<dbReference type="RefSeq" id="WP_203928172.1">
    <property type="nucleotide sequence ID" value="NZ_BOPH01000038.1"/>
</dbReference>
<dbReference type="GO" id="GO:0003677">
    <property type="term" value="F:DNA binding"/>
    <property type="evidence" value="ECO:0007669"/>
    <property type="project" value="UniProtKB-KW"/>
</dbReference>
<evidence type="ECO:0000313" key="6">
    <source>
        <dbReference type="EMBL" id="GIJ68222.1"/>
    </source>
</evidence>
<organism evidence="6 7">
    <name type="scientific">Virgisporangium ochraceum</name>
    <dbReference type="NCBI Taxonomy" id="65505"/>
    <lineage>
        <taxon>Bacteria</taxon>
        <taxon>Bacillati</taxon>
        <taxon>Actinomycetota</taxon>
        <taxon>Actinomycetes</taxon>
        <taxon>Micromonosporales</taxon>
        <taxon>Micromonosporaceae</taxon>
        <taxon>Virgisporangium</taxon>
    </lineage>
</organism>
<dbReference type="SMART" id="SM00422">
    <property type="entry name" value="HTH_MERR"/>
    <property type="match status" value="1"/>
</dbReference>
<dbReference type="SUPFAM" id="SSF46955">
    <property type="entry name" value="Putative DNA-binding domain"/>
    <property type="match status" value="1"/>
</dbReference>
<dbReference type="PANTHER" id="PTHR30204">
    <property type="entry name" value="REDOX-CYCLING DRUG-SENSING TRANSCRIPTIONAL ACTIVATOR SOXR"/>
    <property type="match status" value="1"/>
</dbReference>
<comment type="caution">
    <text evidence="6">The sequence shown here is derived from an EMBL/GenBank/DDBJ whole genome shotgun (WGS) entry which is preliminary data.</text>
</comment>
<accession>A0A8J3ZQB0</accession>
<dbReference type="EMBL" id="BOPH01000038">
    <property type="protein sequence ID" value="GIJ68222.1"/>
    <property type="molecule type" value="Genomic_DNA"/>
</dbReference>
<dbReference type="PROSITE" id="PS00552">
    <property type="entry name" value="HTH_MERR_1"/>
    <property type="match status" value="1"/>
</dbReference>
<dbReference type="Gene3D" id="1.10.1660.10">
    <property type="match status" value="1"/>
</dbReference>
<dbReference type="GO" id="GO:0003700">
    <property type="term" value="F:DNA-binding transcription factor activity"/>
    <property type="evidence" value="ECO:0007669"/>
    <property type="project" value="InterPro"/>
</dbReference>
<dbReference type="PANTHER" id="PTHR30204:SF69">
    <property type="entry name" value="MERR-FAMILY TRANSCRIPTIONAL REGULATOR"/>
    <property type="match status" value="1"/>
</dbReference>
<dbReference type="PRINTS" id="PR00040">
    <property type="entry name" value="HTHMERR"/>
</dbReference>
<dbReference type="PROSITE" id="PS50937">
    <property type="entry name" value="HTH_MERR_2"/>
    <property type="match status" value="1"/>
</dbReference>
<keyword evidence="2" id="KW-0805">Transcription regulation</keyword>
<proteinExistence type="predicted"/>
<dbReference type="InterPro" id="IPR009061">
    <property type="entry name" value="DNA-bd_dom_put_sf"/>
</dbReference>
<keyword evidence="4" id="KW-0804">Transcription</keyword>
<dbReference type="InterPro" id="IPR047057">
    <property type="entry name" value="MerR_fam"/>
</dbReference>
<dbReference type="InterPro" id="IPR000551">
    <property type="entry name" value="MerR-type_HTH_dom"/>
</dbReference>